<accession>J2MUR9</accession>
<name>J2MUR9_PSEFQ</name>
<reference evidence="1" key="1">
    <citation type="journal article" date="2012" name="PLoS Genet.">
        <title>Comparative Genomics of Plant-Associated Pseudomonas spp.: Insights into Diversity and Inheritance of Traits Involved in Multitrophic Interactions.</title>
        <authorList>
            <person name="Loper J.E."/>
            <person name="Hassan K.A."/>
            <person name="Mavrodi D.V."/>
            <person name="Davis E.W.II."/>
            <person name="Lim C.K."/>
            <person name="Shaffer B.T."/>
            <person name="Elbourne L.D."/>
            <person name="Stockwell V.O."/>
            <person name="Hartney S.L."/>
            <person name="Breakwell K."/>
            <person name="Henkels M.D."/>
            <person name="Tetu S.G."/>
            <person name="Rangel L.I."/>
            <person name="Kidarsa T.A."/>
            <person name="Wilson N.L."/>
            <person name="van de Mortel J.E."/>
            <person name="Song C."/>
            <person name="Blumhagen R."/>
            <person name="Radune D."/>
            <person name="Hostetler J.B."/>
            <person name="Brinkac L.M."/>
            <person name="Durkin A.S."/>
            <person name="Kluepfel D.A."/>
            <person name="Wechter W.P."/>
            <person name="Anderson A.J."/>
            <person name="Kim Y.C."/>
            <person name="Pierson L.S.III."/>
            <person name="Pierson E.A."/>
            <person name="Lindow S.E."/>
            <person name="Kobayashi D.Y."/>
            <person name="Raaijmakers J.M."/>
            <person name="Weller D.M."/>
            <person name="Thomashow L.S."/>
            <person name="Allen A.E."/>
            <person name="Paulsen I.T."/>
        </authorList>
    </citation>
    <scope>NUCLEOTIDE SEQUENCE [LARGE SCALE GENOMIC DNA]</scope>
    <source>
        <strain evidence="1">Q2-87</strain>
    </source>
</reference>
<dbReference type="EMBL" id="AGBM01000001">
    <property type="protein sequence ID" value="EJL04877.1"/>
    <property type="molecule type" value="Genomic_DNA"/>
</dbReference>
<dbReference type="AlphaFoldDB" id="J2MUR9"/>
<evidence type="ECO:0000313" key="1">
    <source>
        <dbReference type="EMBL" id="EJL04877.1"/>
    </source>
</evidence>
<organism evidence="1">
    <name type="scientific">Pseudomonas fluorescens (strain Q2-87)</name>
    <dbReference type="NCBI Taxonomy" id="1038922"/>
    <lineage>
        <taxon>Bacteria</taxon>
        <taxon>Pseudomonadati</taxon>
        <taxon>Pseudomonadota</taxon>
        <taxon>Gammaproteobacteria</taxon>
        <taxon>Pseudomonadales</taxon>
        <taxon>Pseudomonadaceae</taxon>
        <taxon>Pseudomonas</taxon>
    </lineage>
</organism>
<protein>
    <submittedName>
        <fullName evidence="1">Uncharacterized protein</fullName>
    </submittedName>
</protein>
<gene>
    <name evidence="1" type="ORF">PflQ2_1992</name>
</gene>
<comment type="caution">
    <text evidence="1">The sequence shown here is derived from an EMBL/GenBank/DDBJ whole genome shotgun (WGS) entry which is preliminary data.</text>
</comment>
<dbReference type="HOGENOM" id="CLU_2383883_0_0_6"/>
<proteinExistence type="predicted"/>
<sequence>MVTDNTLISASSDQALILADVDFGRLGTGRFRPILLKKSAMVATAEKYAPEVEILTLGRGFQAQISRSSVQKRRFHRPIFRPFGRTDFFNRIGQ</sequence>
<dbReference type="Proteomes" id="UP000007289">
    <property type="component" value="Chromosome"/>
</dbReference>